<dbReference type="AlphaFoldDB" id="A0AAV2MKQ9"/>
<keyword evidence="14" id="KW-0029">Amino-acid transport</keyword>
<gene>
    <name evidence="29" type="ORF">KC01_LOCUS40038</name>
</gene>
<dbReference type="PROSITE" id="PS50280">
    <property type="entry name" value="SET"/>
    <property type="match status" value="1"/>
</dbReference>
<evidence type="ECO:0000256" key="23">
    <source>
        <dbReference type="ARBA" id="ARBA00049768"/>
    </source>
</evidence>
<dbReference type="Proteomes" id="UP001497482">
    <property type="component" value="Chromosome 8"/>
</dbReference>
<name>A0AAV2MKQ9_KNICA</name>
<keyword evidence="16" id="KW-0496">Mitochondrion</keyword>
<dbReference type="GO" id="GO:0045814">
    <property type="term" value="P:negative regulation of gene expression, epigenetic"/>
    <property type="evidence" value="ECO:0007669"/>
    <property type="project" value="TreeGrafter"/>
</dbReference>
<keyword evidence="12" id="KW-0863">Zinc-finger</keyword>
<evidence type="ECO:0000256" key="19">
    <source>
        <dbReference type="ARBA" id="ARBA00033038"/>
    </source>
</evidence>
<keyword evidence="8" id="KW-0808">Transferase</keyword>
<organism evidence="29 30">
    <name type="scientific">Knipowitschia caucasica</name>
    <name type="common">Caucasian dwarf goby</name>
    <name type="synonym">Pomatoschistus caucasicus</name>
    <dbReference type="NCBI Taxonomy" id="637954"/>
    <lineage>
        <taxon>Eukaryota</taxon>
        <taxon>Metazoa</taxon>
        <taxon>Chordata</taxon>
        <taxon>Craniata</taxon>
        <taxon>Vertebrata</taxon>
        <taxon>Euteleostomi</taxon>
        <taxon>Actinopterygii</taxon>
        <taxon>Neopterygii</taxon>
        <taxon>Teleostei</taxon>
        <taxon>Neoteleostei</taxon>
        <taxon>Acanthomorphata</taxon>
        <taxon>Gobiaria</taxon>
        <taxon>Gobiiformes</taxon>
        <taxon>Gobioidei</taxon>
        <taxon>Gobiidae</taxon>
        <taxon>Gobiinae</taxon>
        <taxon>Knipowitschia</taxon>
    </lineage>
</organism>
<evidence type="ECO:0000256" key="20">
    <source>
        <dbReference type="ARBA" id="ARBA00047545"/>
    </source>
</evidence>
<evidence type="ECO:0000256" key="7">
    <source>
        <dbReference type="ARBA" id="ARBA00022603"/>
    </source>
</evidence>
<evidence type="ECO:0000256" key="21">
    <source>
        <dbReference type="ARBA" id="ARBA00048081"/>
    </source>
</evidence>
<accession>A0AAV2MKQ9</accession>
<dbReference type="GO" id="GO:0140943">
    <property type="term" value="F:histone H4K20 trimethyltransferase activity"/>
    <property type="evidence" value="ECO:0007669"/>
    <property type="project" value="UniProtKB-EC"/>
</dbReference>
<keyword evidence="15 27" id="KW-1133">Transmembrane helix</keyword>
<dbReference type="SMART" id="SM00317">
    <property type="entry name" value="SET"/>
    <property type="match status" value="1"/>
</dbReference>
<dbReference type="GO" id="GO:0031966">
    <property type="term" value="C:mitochondrial membrane"/>
    <property type="evidence" value="ECO:0007669"/>
    <property type="project" value="UniProtKB-SubCell"/>
</dbReference>
<keyword evidence="13" id="KW-0862">Zinc</keyword>
<evidence type="ECO:0000256" key="6">
    <source>
        <dbReference type="ARBA" id="ARBA00022490"/>
    </source>
</evidence>
<evidence type="ECO:0000313" key="30">
    <source>
        <dbReference type="Proteomes" id="UP001497482"/>
    </source>
</evidence>
<evidence type="ECO:0000256" key="22">
    <source>
        <dbReference type="ARBA" id="ARBA00049497"/>
    </source>
</evidence>
<dbReference type="GO" id="GO:0006865">
    <property type="term" value="P:amino acid transport"/>
    <property type="evidence" value="ECO:0007669"/>
    <property type="project" value="UniProtKB-KW"/>
</dbReference>
<evidence type="ECO:0000256" key="26">
    <source>
        <dbReference type="SAM" id="MobiDB-lite"/>
    </source>
</evidence>
<evidence type="ECO:0000256" key="14">
    <source>
        <dbReference type="ARBA" id="ARBA00022970"/>
    </source>
</evidence>
<sequence length="757" mass="84449">MAESAVCSSFQLGRPRYDQGSFLGRLRHFVDIIDPTTLFVSETQLQASLKLLNDFKCGIVPAGVSDDQLWEAQKIKQAIIHPDTGEKIFMPFRMSGYVPFGTPIVIGLLLPNQTVLSTIIWQWLNQSHNACVNYANRNATKPTPTSKFLQGYVGAVSSAVSIAVGLNVLIEKAHRLSPATRKVIQRLVPFPAVACANICNVGLMRHNELSEGIDVLDSKGSVVGSSKIAARHAIMETAFTRVVLPMPIFVLPPIIMSFLERLRFLQKNRRLLLPIHSAVCLVTFGLSLPVAISLFPQMSQIEVSRLEPEIAMATDCKVVTYNKVCPQSGATFQLQTSQSGVKSNMAAPVDDMFSLCVEPAKVPSGVEIRFIDHVKGKGLFSKKSFKKGETLFVERPLVSAQFLWNSLYKYKACEYCLRALETAEQNARRLSGNPALSLPHTELCKVRPELHQACPQCQVMYCSSECRQAAADQYHRILCIGSSEDDPDHPLNKLKDAWRSIHYPPETSSIMLMAKMVAAVKQAKDKAHWQRLYSHFCSRTANEEEQIAHKLLGEQFKGQLSLLRSLFTSALFEDHLSRWFVPEGFCSLFALVGTNGQGIGTSSLSQWVNACDALEVPGQQREQLDSFIDQLYKDIEKETGDFLNCEGSGLFILQSTCNHSCIPNAEASFPDNNFLLHLTALCDISPGEEICISYLDCCQRDRSRHSRNKVLRENYLFECLCPKCSSQMEELDMTSEEEEEEDEGDAEGEMEDEMTDV</sequence>
<feature type="transmembrane region" description="Helical" evidence="27">
    <location>
        <begin position="271"/>
        <end position="295"/>
    </location>
</feature>
<evidence type="ECO:0000256" key="3">
    <source>
        <dbReference type="ARBA" id="ARBA00005974"/>
    </source>
</evidence>
<comment type="catalytic activity">
    <reaction evidence="22">
        <text>L-lysyl-[protein] + 3 S-adenosyl-L-methionine = N(6),N(6),N(6)-trimethyl-L-lysyl-[protein] + 3 S-adenosyl-L-homocysteine + 3 H(+)</text>
        <dbReference type="Rhea" id="RHEA:54192"/>
        <dbReference type="Rhea" id="RHEA-COMP:9752"/>
        <dbReference type="Rhea" id="RHEA-COMP:13826"/>
        <dbReference type="ChEBI" id="CHEBI:15378"/>
        <dbReference type="ChEBI" id="CHEBI:29969"/>
        <dbReference type="ChEBI" id="CHEBI:57856"/>
        <dbReference type="ChEBI" id="CHEBI:59789"/>
        <dbReference type="ChEBI" id="CHEBI:61961"/>
    </reaction>
    <physiologicalReaction direction="left-to-right" evidence="22">
        <dbReference type="Rhea" id="RHEA:54193"/>
    </physiologicalReaction>
</comment>
<evidence type="ECO:0000256" key="8">
    <source>
        <dbReference type="ARBA" id="ARBA00022679"/>
    </source>
</evidence>
<proteinExistence type="inferred from homology"/>
<keyword evidence="9" id="KW-0949">S-adenosyl-L-methionine</keyword>
<feature type="region of interest" description="Disordered" evidence="26">
    <location>
        <begin position="730"/>
        <end position="757"/>
    </location>
</feature>
<evidence type="ECO:0000256" key="11">
    <source>
        <dbReference type="ARBA" id="ARBA00022723"/>
    </source>
</evidence>
<evidence type="ECO:0000256" key="10">
    <source>
        <dbReference type="ARBA" id="ARBA00022692"/>
    </source>
</evidence>
<dbReference type="EMBL" id="OZ035830">
    <property type="protein sequence ID" value="CAL1613914.1"/>
    <property type="molecule type" value="Genomic_DNA"/>
</dbReference>
<comment type="similarity">
    <text evidence="3">Belongs to the sideroflexin family.</text>
</comment>
<protein>
    <recommendedName>
        <fullName evidence="23">Protein-lysine N-trimethyltransferase SMYD5</fullName>
        <ecNumber evidence="4">2.1.1.359</ecNumber>
        <ecNumber evidence="18">2.1.1.372</ecNumber>
    </recommendedName>
    <alternativeName>
        <fullName evidence="19">SET and MYND domain-containing protein 5</fullName>
    </alternativeName>
    <alternativeName>
        <fullName evidence="24">[histone H3]-lysine20 N-trimethyltransferase SMYD5</fullName>
    </alternativeName>
    <alternativeName>
        <fullName evidence="25">[histone H4]-lysine36 N-trimethyltransferase SMYD5</fullName>
    </alternativeName>
</protein>
<dbReference type="InterPro" id="IPR046341">
    <property type="entry name" value="SET_dom_sf"/>
</dbReference>
<keyword evidence="30" id="KW-1185">Reference proteome</keyword>
<reference evidence="29 30" key="1">
    <citation type="submission" date="2024-04" db="EMBL/GenBank/DDBJ databases">
        <authorList>
            <person name="Waldvogel A.-M."/>
            <person name="Schoenle A."/>
        </authorList>
    </citation>
    <scope>NUCLEOTIDE SEQUENCE [LARGE SCALE GENOMIC DNA]</scope>
</reference>
<evidence type="ECO:0000256" key="17">
    <source>
        <dbReference type="ARBA" id="ARBA00023136"/>
    </source>
</evidence>
<evidence type="ECO:0000313" key="29">
    <source>
        <dbReference type="EMBL" id="CAL1613914.1"/>
    </source>
</evidence>
<dbReference type="InterPro" id="IPR004686">
    <property type="entry name" value="Mtc"/>
</dbReference>
<comment type="catalytic activity">
    <reaction evidence="20">
        <text>L-lysyl(36)-[histone H3] + 3 S-adenosyl-L-methionine = N(6),N(6),N(6)-trimethyl-L-lysyl(36)-[histone H3] + 3 S-adenosyl-L-homocysteine + 3 H(+)</text>
        <dbReference type="Rhea" id="RHEA:60324"/>
        <dbReference type="Rhea" id="RHEA-COMP:9785"/>
        <dbReference type="Rhea" id="RHEA-COMP:15536"/>
        <dbReference type="ChEBI" id="CHEBI:15378"/>
        <dbReference type="ChEBI" id="CHEBI:29969"/>
        <dbReference type="ChEBI" id="CHEBI:57856"/>
        <dbReference type="ChEBI" id="CHEBI:59789"/>
        <dbReference type="ChEBI" id="CHEBI:61961"/>
        <dbReference type="EC" id="2.1.1.359"/>
    </reaction>
</comment>
<evidence type="ECO:0000256" key="16">
    <source>
        <dbReference type="ARBA" id="ARBA00023128"/>
    </source>
</evidence>
<evidence type="ECO:0000256" key="18">
    <source>
        <dbReference type="ARBA" id="ARBA00024057"/>
    </source>
</evidence>
<dbReference type="PANTHER" id="PTHR46402">
    <property type="entry name" value="SET AND MYND DOMAIN-CONTAINING PROTEIN 5"/>
    <property type="match status" value="1"/>
</dbReference>
<keyword evidence="6" id="KW-0963">Cytoplasm</keyword>
<dbReference type="GO" id="GO:0032259">
    <property type="term" value="P:methylation"/>
    <property type="evidence" value="ECO:0007669"/>
    <property type="project" value="UniProtKB-KW"/>
</dbReference>
<evidence type="ECO:0000256" key="15">
    <source>
        <dbReference type="ARBA" id="ARBA00022989"/>
    </source>
</evidence>
<evidence type="ECO:0000256" key="12">
    <source>
        <dbReference type="ARBA" id="ARBA00022771"/>
    </source>
</evidence>
<dbReference type="EC" id="2.1.1.372" evidence="18"/>
<feature type="domain" description="SET" evidence="28">
    <location>
        <begin position="364"/>
        <end position="695"/>
    </location>
</feature>
<dbReference type="Pfam" id="PF03820">
    <property type="entry name" value="SFXNs"/>
    <property type="match status" value="1"/>
</dbReference>
<evidence type="ECO:0000256" key="24">
    <source>
        <dbReference type="ARBA" id="ARBA00049789"/>
    </source>
</evidence>
<keyword evidence="7" id="KW-0489">Methyltransferase</keyword>
<keyword evidence="5" id="KW-0813">Transport</keyword>
<comment type="catalytic activity">
    <reaction evidence="21">
        <text>L-lysyl(20)-[histone H4] + 3 S-adenosyl-L-methionine = N(6),N(6),N(6)-trimethyl-L-lysyl(20)-[histone H4] + 3 S-adenosyl-L-homocysteine + 3 H(+)</text>
        <dbReference type="Rhea" id="RHEA:64456"/>
        <dbReference type="Rhea" id="RHEA-COMP:15554"/>
        <dbReference type="Rhea" id="RHEA-COMP:15998"/>
        <dbReference type="ChEBI" id="CHEBI:15378"/>
        <dbReference type="ChEBI" id="CHEBI:29969"/>
        <dbReference type="ChEBI" id="CHEBI:57856"/>
        <dbReference type="ChEBI" id="CHEBI:59789"/>
        <dbReference type="ChEBI" id="CHEBI:61961"/>
        <dbReference type="EC" id="2.1.1.372"/>
    </reaction>
</comment>
<dbReference type="GO" id="GO:0045595">
    <property type="term" value="P:regulation of cell differentiation"/>
    <property type="evidence" value="ECO:0007669"/>
    <property type="project" value="UniProtKB-ARBA"/>
</dbReference>
<dbReference type="CDD" id="cd10521">
    <property type="entry name" value="SET_SMYD5"/>
    <property type="match status" value="1"/>
</dbReference>
<dbReference type="SUPFAM" id="SSF82199">
    <property type="entry name" value="SET domain"/>
    <property type="match status" value="1"/>
</dbReference>
<dbReference type="Pfam" id="PF00856">
    <property type="entry name" value="SET"/>
    <property type="match status" value="1"/>
</dbReference>
<keyword evidence="10 27" id="KW-0812">Transmembrane</keyword>
<evidence type="ECO:0000256" key="9">
    <source>
        <dbReference type="ARBA" id="ARBA00022691"/>
    </source>
</evidence>
<dbReference type="GO" id="GO:0140955">
    <property type="term" value="F:histone H3K36 trimethyltransferase activity"/>
    <property type="evidence" value="ECO:0007669"/>
    <property type="project" value="UniProtKB-EC"/>
</dbReference>
<dbReference type="GO" id="GO:0008270">
    <property type="term" value="F:zinc ion binding"/>
    <property type="evidence" value="ECO:0007669"/>
    <property type="project" value="UniProtKB-KW"/>
</dbReference>
<evidence type="ECO:0000256" key="27">
    <source>
        <dbReference type="SAM" id="Phobius"/>
    </source>
</evidence>
<dbReference type="Gene3D" id="6.10.140.2220">
    <property type="match status" value="1"/>
</dbReference>
<dbReference type="Gene3D" id="2.170.270.10">
    <property type="entry name" value="SET domain"/>
    <property type="match status" value="2"/>
</dbReference>
<dbReference type="EC" id="2.1.1.359" evidence="4"/>
<dbReference type="PANTHER" id="PTHR46402:SF2">
    <property type="entry name" value="HISTONE-LYSINE N-TRIMETHYLTRANSFERASE SMYD5"/>
    <property type="match status" value="1"/>
</dbReference>
<dbReference type="NCBIfam" id="TIGR00798">
    <property type="entry name" value="mtc"/>
    <property type="match status" value="1"/>
</dbReference>
<dbReference type="GO" id="GO:0015075">
    <property type="term" value="F:monoatomic ion transmembrane transporter activity"/>
    <property type="evidence" value="ECO:0007669"/>
    <property type="project" value="InterPro"/>
</dbReference>
<evidence type="ECO:0000256" key="5">
    <source>
        <dbReference type="ARBA" id="ARBA00022448"/>
    </source>
</evidence>
<evidence type="ECO:0000256" key="2">
    <source>
        <dbReference type="ARBA" id="ARBA00004496"/>
    </source>
</evidence>
<evidence type="ECO:0000259" key="28">
    <source>
        <dbReference type="PROSITE" id="PS50280"/>
    </source>
</evidence>
<evidence type="ECO:0000256" key="13">
    <source>
        <dbReference type="ARBA" id="ARBA00022833"/>
    </source>
</evidence>
<comment type="subcellular location">
    <subcellularLocation>
        <location evidence="2">Cytoplasm</location>
    </subcellularLocation>
    <subcellularLocation>
        <location evidence="1">Mitochondrion membrane</location>
        <topology evidence="1">Multi-pass membrane protein</topology>
    </subcellularLocation>
</comment>
<keyword evidence="17 27" id="KW-0472">Membrane</keyword>
<evidence type="ECO:0000256" key="1">
    <source>
        <dbReference type="ARBA" id="ARBA00004225"/>
    </source>
</evidence>
<dbReference type="FunFam" id="2.170.270.10:FF:000078">
    <property type="entry name" value="SMYD family member 5"/>
    <property type="match status" value="1"/>
</dbReference>
<dbReference type="Gene3D" id="1.10.220.160">
    <property type="match status" value="1"/>
</dbReference>
<evidence type="ECO:0000256" key="25">
    <source>
        <dbReference type="ARBA" id="ARBA00049806"/>
    </source>
</evidence>
<dbReference type="InterPro" id="IPR001214">
    <property type="entry name" value="SET_dom"/>
</dbReference>
<evidence type="ECO:0000256" key="4">
    <source>
        <dbReference type="ARBA" id="ARBA00012178"/>
    </source>
</evidence>
<dbReference type="InterPro" id="IPR044422">
    <property type="entry name" value="SMYD5_SET"/>
</dbReference>
<feature type="transmembrane region" description="Helical" evidence="27">
    <location>
        <begin position="238"/>
        <end position="259"/>
    </location>
</feature>
<keyword evidence="11" id="KW-0479">Metal-binding</keyword>